<sequence length="335" mass="35056">MDSKLSKPVDLTGFRSLTLEHGNLIGLGLIIVGFWVFFALKVPGFVSSFNIFVLLRSLSIDVVIGFSTMVVLATGGMNLAIGSIGVCAVMFSGYLMQSCGISAAPAVVAGLALGIVLGWINGVVIVRTGVSAFIVTLATTSLYSGAMLILTKAQIYNQIPPGFATFARMQVGVVPVLLLVALAVGLGLLVLFRYSVLGREILSTGANARAAELSGVRVNRVIIFVHALSGFLAALAGILLLSRLGAAMPSIGQDWLLPSFLAPVLGGTLLAGGFVSVVGTVLGALLVATIRSGLLVMQVGSFWLQLFLGLILLLALFIERYRTLYSARRSKLGGR</sequence>
<protein>
    <recommendedName>
        <fullName evidence="11">Autoinducer 2 import system permease protein LsrC</fullName>
    </recommendedName>
</protein>
<name>A0A327N6J2_PSEFL</name>
<accession>A0A327N6J2</accession>
<dbReference type="PANTHER" id="PTHR32196:SF29">
    <property type="entry name" value="AUTOINDUCER 2 IMPORT SYSTEM PERMEASE PROTEIN LSRC"/>
    <property type="match status" value="1"/>
</dbReference>
<evidence type="ECO:0000256" key="1">
    <source>
        <dbReference type="ARBA" id="ARBA00004429"/>
    </source>
</evidence>
<proteinExistence type="inferred from homology"/>
<dbReference type="InterPro" id="IPR001851">
    <property type="entry name" value="ABC_transp_permease"/>
</dbReference>
<dbReference type="AlphaFoldDB" id="A0A327N6J2"/>
<evidence type="ECO:0000256" key="12">
    <source>
        <dbReference type="SAM" id="Phobius"/>
    </source>
</evidence>
<dbReference type="GO" id="GO:0022857">
    <property type="term" value="F:transmembrane transporter activity"/>
    <property type="evidence" value="ECO:0007669"/>
    <property type="project" value="InterPro"/>
</dbReference>
<organism evidence="13 14">
    <name type="scientific">Pseudomonas fluorescens</name>
    <dbReference type="NCBI Taxonomy" id="294"/>
    <lineage>
        <taxon>Bacteria</taxon>
        <taxon>Pseudomonadati</taxon>
        <taxon>Pseudomonadota</taxon>
        <taxon>Gammaproteobacteria</taxon>
        <taxon>Pseudomonadales</taxon>
        <taxon>Pseudomonadaceae</taxon>
        <taxon>Pseudomonas</taxon>
    </lineage>
</organism>
<dbReference type="Proteomes" id="UP000249493">
    <property type="component" value="Unassembled WGS sequence"/>
</dbReference>
<dbReference type="GO" id="GO:0005886">
    <property type="term" value="C:plasma membrane"/>
    <property type="evidence" value="ECO:0007669"/>
    <property type="project" value="UniProtKB-SubCell"/>
</dbReference>
<feature type="transmembrane region" description="Helical" evidence="12">
    <location>
        <begin position="221"/>
        <end position="241"/>
    </location>
</feature>
<evidence type="ECO:0000256" key="8">
    <source>
        <dbReference type="ARBA" id="ARBA00022989"/>
    </source>
</evidence>
<evidence type="ECO:0000256" key="6">
    <source>
        <dbReference type="ARBA" id="ARBA00022519"/>
    </source>
</evidence>
<comment type="similarity">
    <text evidence="2">Belongs to the binding-protein-dependent transport system permease family. AraH/RbsC subfamily.</text>
</comment>
<feature type="transmembrane region" description="Helical" evidence="12">
    <location>
        <begin position="20"/>
        <end position="40"/>
    </location>
</feature>
<keyword evidence="8 12" id="KW-1133">Transmembrane helix</keyword>
<keyword evidence="5" id="KW-1003">Cell membrane</keyword>
<evidence type="ECO:0000256" key="4">
    <source>
        <dbReference type="ARBA" id="ARBA00022448"/>
    </source>
</evidence>
<evidence type="ECO:0000313" key="14">
    <source>
        <dbReference type="Proteomes" id="UP000249493"/>
    </source>
</evidence>
<evidence type="ECO:0000313" key="13">
    <source>
        <dbReference type="EMBL" id="RAI70867.1"/>
    </source>
</evidence>
<reference evidence="13 14" key="1">
    <citation type="submission" date="2018-06" db="EMBL/GenBank/DDBJ databases">
        <authorList>
            <person name="Zhirakovskaya E."/>
        </authorList>
    </citation>
    <scope>NUCLEOTIDE SEQUENCE [LARGE SCALE GENOMIC DNA]</scope>
    <source>
        <strain evidence="13 14">LY3</strain>
    </source>
</reference>
<comment type="subcellular location">
    <subcellularLocation>
        <location evidence="1">Cell inner membrane</location>
        <topology evidence="1">Multi-pass membrane protein</topology>
    </subcellularLocation>
</comment>
<gene>
    <name evidence="13" type="ORF">DOZ80_10385</name>
</gene>
<feature type="transmembrane region" description="Helical" evidence="12">
    <location>
        <begin position="261"/>
        <end position="290"/>
    </location>
</feature>
<evidence type="ECO:0000256" key="10">
    <source>
        <dbReference type="ARBA" id="ARBA00025439"/>
    </source>
</evidence>
<evidence type="ECO:0000256" key="11">
    <source>
        <dbReference type="ARBA" id="ARBA00039382"/>
    </source>
</evidence>
<feature type="transmembrane region" description="Helical" evidence="12">
    <location>
        <begin position="130"/>
        <end position="150"/>
    </location>
</feature>
<evidence type="ECO:0000256" key="5">
    <source>
        <dbReference type="ARBA" id="ARBA00022475"/>
    </source>
</evidence>
<feature type="transmembrane region" description="Helical" evidence="12">
    <location>
        <begin position="171"/>
        <end position="192"/>
    </location>
</feature>
<keyword evidence="9 12" id="KW-0472">Membrane</keyword>
<evidence type="ECO:0000256" key="7">
    <source>
        <dbReference type="ARBA" id="ARBA00022692"/>
    </source>
</evidence>
<dbReference type="RefSeq" id="WP_111282419.1">
    <property type="nucleotide sequence ID" value="NZ_QLIN01000003.1"/>
</dbReference>
<comment type="function">
    <text evidence="10">Part of the ABC transporter complex LsrABCD involved in autoinducer 2 (AI-2) import. Probably responsible for the translocation of the substrate across the membrane.</text>
</comment>
<dbReference type="EMBL" id="QLIN01000003">
    <property type="protein sequence ID" value="RAI70867.1"/>
    <property type="molecule type" value="Genomic_DNA"/>
</dbReference>
<feature type="transmembrane region" description="Helical" evidence="12">
    <location>
        <begin position="52"/>
        <end position="73"/>
    </location>
</feature>
<dbReference type="CDD" id="cd06579">
    <property type="entry name" value="TM_PBP1_transp_AraH_like"/>
    <property type="match status" value="1"/>
</dbReference>
<comment type="caution">
    <text evidence="13">The sequence shown here is derived from an EMBL/GenBank/DDBJ whole genome shotgun (WGS) entry which is preliminary data.</text>
</comment>
<evidence type="ECO:0000256" key="9">
    <source>
        <dbReference type="ARBA" id="ARBA00023136"/>
    </source>
</evidence>
<feature type="transmembrane region" description="Helical" evidence="12">
    <location>
        <begin position="103"/>
        <end position="124"/>
    </location>
</feature>
<dbReference type="Pfam" id="PF02653">
    <property type="entry name" value="BPD_transp_2"/>
    <property type="match status" value="1"/>
</dbReference>
<keyword evidence="7 12" id="KW-0812">Transmembrane</keyword>
<feature type="transmembrane region" description="Helical" evidence="12">
    <location>
        <begin position="302"/>
        <end position="321"/>
    </location>
</feature>
<keyword evidence="4" id="KW-0813">Transport</keyword>
<evidence type="ECO:0000256" key="3">
    <source>
        <dbReference type="ARBA" id="ARBA00011262"/>
    </source>
</evidence>
<evidence type="ECO:0000256" key="2">
    <source>
        <dbReference type="ARBA" id="ARBA00007942"/>
    </source>
</evidence>
<keyword evidence="6" id="KW-0997">Cell inner membrane</keyword>
<dbReference type="PANTHER" id="PTHR32196">
    <property type="entry name" value="ABC TRANSPORTER PERMEASE PROTEIN YPHD-RELATED-RELATED"/>
    <property type="match status" value="1"/>
</dbReference>
<comment type="subunit">
    <text evidence="3">The complex is composed of two ATP-binding proteins (LsrA), two transmembrane proteins (LsrC and LsrD) and a solute-binding protein (LsrB).</text>
</comment>